<dbReference type="Proteomes" id="UP000317093">
    <property type="component" value="Chromosome"/>
</dbReference>
<dbReference type="GO" id="GO:0003677">
    <property type="term" value="F:DNA binding"/>
    <property type="evidence" value="ECO:0007669"/>
    <property type="project" value="InterPro"/>
</dbReference>
<evidence type="ECO:0000313" key="4">
    <source>
        <dbReference type="EMBL" id="QDU63379.1"/>
    </source>
</evidence>
<dbReference type="InterPro" id="IPR013762">
    <property type="entry name" value="Integrase-like_cat_sf"/>
</dbReference>
<evidence type="ECO:0000256" key="1">
    <source>
        <dbReference type="ARBA" id="ARBA00023172"/>
    </source>
</evidence>
<feature type="region of interest" description="Disordered" evidence="2">
    <location>
        <begin position="1"/>
        <end position="21"/>
    </location>
</feature>
<accession>A0A518B8S4</accession>
<keyword evidence="1" id="KW-0233">DNA recombination</keyword>
<gene>
    <name evidence="4" type="ORF">Pan216_42570</name>
</gene>
<evidence type="ECO:0000259" key="3">
    <source>
        <dbReference type="PROSITE" id="PS51898"/>
    </source>
</evidence>
<dbReference type="GO" id="GO:0006310">
    <property type="term" value="P:DNA recombination"/>
    <property type="evidence" value="ECO:0007669"/>
    <property type="project" value="UniProtKB-KW"/>
</dbReference>
<feature type="domain" description="Tyr recombinase" evidence="3">
    <location>
        <begin position="166"/>
        <end position="351"/>
    </location>
</feature>
<dbReference type="EMBL" id="CP036279">
    <property type="protein sequence ID" value="QDU63379.1"/>
    <property type="molecule type" value="Genomic_DNA"/>
</dbReference>
<evidence type="ECO:0000313" key="5">
    <source>
        <dbReference type="Proteomes" id="UP000317093"/>
    </source>
</evidence>
<dbReference type="InterPro" id="IPR011010">
    <property type="entry name" value="DNA_brk_join_enz"/>
</dbReference>
<protein>
    <submittedName>
        <fullName evidence="4">Site-specific tyrosine recombinase XerD</fullName>
    </submittedName>
</protein>
<dbReference type="AlphaFoldDB" id="A0A518B8S4"/>
<dbReference type="PROSITE" id="PS51898">
    <property type="entry name" value="TYR_RECOMBINASE"/>
    <property type="match status" value="1"/>
</dbReference>
<dbReference type="GO" id="GO:0015074">
    <property type="term" value="P:DNA integration"/>
    <property type="evidence" value="ECO:0007669"/>
    <property type="project" value="InterPro"/>
</dbReference>
<dbReference type="InterPro" id="IPR002104">
    <property type="entry name" value="Integrase_catalytic"/>
</dbReference>
<name>A0A518B8S4_9BACT</name>
<evidence type="ECO:0000256" key="2">
    <source>
        <dbReference type="SAM" id="MobiDB-lite"/>
    </source>
</evidence>
<sequence>MPMKTRMGRESSESEVRQGGGVAKKLHTLVRRIPNPHCRIQSGRTRVSAVKPLDPINETASFTRVINYFRDRYAPERLVGTAPETTNGYEVAIRHLERIVGRIVRISDFSDRMMAELAKGRLESDEVRPQTINRDLRHIQAVWRFAFHAGDVDKLPRFRKLKETKKIPNAWTVEEIGRLLRAAESASGWVQCESFSIPASKWWPAAILFAYDTGIRRSALTKVRTADVDIRLRTALIRGETRKDAEDLLVGFSVQTAVELEKIWDVHRELLLPWPYTWPHLTRKFRRLLDRAGLYDPSIRGQWHRIRRSRASYGEAVCPGSATADLGHSVRWLTERSYIDPRIAGRASIVDKLPRPL</sequence>
<feature type="compositionally biased region" description="Basic and acidic residues" evidence="2">
    <location>
        <begin position="7"/>
        <end position="16"/>
    </location>
</feature>
<keyword evidence="5" id="KW-1185">Reference proteome</keyword>
<reference evidence="4 5" key="1">
    <citation type="submission" date="2019-02" db="EMBL/GenBank/DDBJ databases">
        <title>Deep-cultivation of Planctomycetes and their phenomic and genomic characterization uncovers novel biology.</title>
        <authorList>
            <person name="Wiegand S."/>
            <person name="Jogler M."/>
            <person name="Boedeker C."/>
            <person name="Pinto D."/>
            <person name="Vollmers J."/>
            <person name="Rivas-Marin E."/>
            <person name="Kohn T."/>
            <person name="Peeters S.H."/>
            <person name="Heuer A."/>
            <person name="Rast P."/>
            <person name="Oberbeckmann S."/>
            <person name="Bunk B."/>
            <person name="Jeske O."/>
            <person name="Meyerdierks A."/>
            <person name="Storesund J.E."/>
            <person name="Kallscheuer N."/>
            <person name="Luecker S."/>
            <person name="Lage O.M."/>
            <person name="Pohl T."/>
            <person name="Merkel B.J."/>
            <person name="Hornburger P."/>
            <person name="Mueller R.-W."/>
            <person name="Bruemmer F."/>
            <person name="Labrenz M."/>
            <person name="Spormann A.M."/>
            <person name="Op den Camp H."/>
            <person name="Overmann J."/>
            <person name="Amann R."/>
            <person name="Jetten M.S.M."/>
            <person name="Mascher T."/>
            <person name="Medema M.H."/>
            <person name="Devos D.P."/>
            <person name="Kaster A.-K."/>
            <person name="Ovreas L."/>
            <person name="Rohde M."/>
            <person name="Galperin M.Y."/>
            <person name="Jogler C."/>
        </authorList>
    </citation>
    <scope>NUCLEOTIDE SEQUENCE [LARGE SCALE GENOMIC DNA]</scope>
    <source>
        <strain evidence="4 5">Pan216</strain>
    </source>
</reference>
<organism evidence="4 5">
    <name type="scientific">Kolteria novifilia</name>
    <dbReference type="NCBI Taxonomy" id="2527975"/>
    <lineage>
        <taxon>Bacteria</taxon>
        <taxon>Pseudomonadati</taxon>
        <taxon>Planctomycetota</taxon>
        <taxon>Planctomycetia</taxon>
        <taxon>Kolteriales</taxon>
        <taxon>Kolteriaceae</taxon>
        <taxon>Kolteria</taxon>
    </lineage>
</organism>
<proteinExistence type="predicted"/>
<dbReference type="Gene3D" id="1.10.443.10">
    <property type="entry name" value="Intergrase catalytic core"/>
    <property type="match status" value="1"/>
</dbReference>
<dbReference type="KEGG" id="knv:Pan216_42570"/>
<dbReference type="SUPFAM" id="SSF56349">
    <property type="entry name" value="DNA breaking-rejoining enzymes"/>
    <property type="match status" value="1"/>
</dbReference>